<gene>
    <name evidence="1" type="ORF">AXK11_05000</name>
</gene>
<name>A0A139SN20_9BACT</name>
<proteinExistence type="predicted"/>
<organism evidence="1 2">
    <name type="scientific">Cephaloticoccus primus</name>
    <dbReference type="NCBI Taxonomy" id="1548207"/>
    <lineage>
        <taxon>Bacteria</taxon>
        <taxon>Pseudomonadati</taxon>
        <taxon>Verrucomicrobiota</taxon>
        <taxon>Opitutia</taxon>
        <taxon>Opitutales</taxon>
        <taxon>Opitutaceae</taxon>
        <taxon>Cephaloticoccus</taxon>
    </lineage>
</organism>
<dbReference type="AlphaFoldDB" id="A0A139SN20"/>
<accession>A0A139SN20</accession>
<reference evidence="2" key="1">
    <citation type="submission" date="2016-02" db="EMBL/GenBank/DDBJ databases">
        <authorList>
            <person name="Sanders J.G."/>
            <person name="Lin J.Y."/>
            <person name="Wertz J.T."/>
            <person name="Russell J.A."/>
            <person name="Moreau C.S."/>
            <person name="Powell S."/>
        </authorList>
    </citation>
    <scope>NUCLEOTIDE SEQUENCE [LARGE SCALE GENOMIC DNA]</scope>
    <source>
        <strain evidence="2">CAG34</strain>
    </source>
</reference>
<sequence>MSYAAIIPTSYAQWRVCIEQRCRQPLTREFCERRLAALRDAADSHTRDFRRLYGESHLAATVSWFERALAEAVSAPAGLVSVSSGLAPHAG</sequence>
<dbReference type="Proteomes" id="UP000070058">
    <property type="component" value="Unassembled WGS sequence"/>
</dbReference>
<protein>
    <submittedName>
        <fullName evidence="1">Uncharacterized protein</fullName>
    </submittedName>
</protein>
<comment type="caution">
    <text evidence="1">The sequence shown here is derived from an EMBL/GenBank/DDBJ whole genome shotgun (WGS) entry which is preliminary data.</text>
</comment>
<evidence type="ECO:0000313" key="1">
    <source>
        <dbReference type="EMBL" id="KXU35892.1"/>
    </source>
</evidence>
<dbReference type="EMBL" id="LSZQ01000041">
    <property type="protein sequence ID" value="KXU35892.1"/>
    <property type="molecule type" value="Genomic_DNA"/>
</dbReference>
<keyword evidence="2" id="KW-1185">Reference proteome</keyword>
<evidence type="ECO:0000313" key="2">
    <source>
        <dbReference type="Proteomes" id="UP000070058"/>
    </source>
</evidence>